<dbReference type="AlphaFoldDB" id="A0A8S3BM63"/>
<dbReference type="Proteomes" id="UP000681720">
    <property type="component" value="Unassembled WGS sequence"/>
</dbReference>
<gene>
    <name evidence="2" type="ORF">BYL167_LOCUS43256</name>
    <name evidence="3" type="ORF">GIL414_LOCUS45821</name>
    <name evidence="4" type="ORF">GIL414_LOCUS46829</name>
</gene>
<dbReference type="EMBL" id="CAJOBH010114487">
    <property type="protein sequence ID" value="CAF4678659.1"/>
    <property type="molecule type" value="Genomic_DNA"/>
</dbReference>
<feature type="region of interest" description="Disordered" evidence="1">
    <location>
        <begin position="13"/>
        <end position="45"/>
    </location>
</feature>
<proteinExistence type="predicted"/>
<evidence type="ECO:0000256" key="1">
    <source>
        <dbReference type="SAM" id="MobiDB-lite"/>
    </source>
</evidence>
<protein>
    <submittedName>
        <fullName evidence="4">Uncharacterized protein</fullName>
    </submittedName>
</protein>
<evidence type="ECO:0000313" key="5">
    <source>
        <dbReference type="Proteomes" id="UP000681720"/>
    </source>
</evidence>
<accession>A0A8S3BM63</accession>
<feature type="non-terminal residue" evidence="4">
    <location>
        <position position="1"/>
    </location>
</feature>
<comment type="caution">
    <text evidence="4">The sequence shown here is derived from an EMBL/GenBank/DDBJ whole genome shotgun (WGS) entry which is preliminary data.</text>
</comment>
<reference evidence="4" key="1">
    <citation type="submission" date="2021-02" db="EMBL/GenBank/DDBJ databases">
        <authorList>
            <person name="Nowell W R."/>
        </authorList>
    </citation>
    <scope>NUCLEOTIDE SEQUENCE</scope>
</reference>
<evidence type="ECO:0000313" key="4">
    <source>
        <dbReference type="EMBL" id="CAF4792959.1"/>
    </source>
</evidence>
<name>A0A8S3BM63_9BILA</name>
<sequence length="45" mass="5381">QHIDTCNQRLNEAIQQTPMDYGDDIQIPSDERQYQDADVRERNLF</sequence>
<dbReference type="EMBL" id="CAJOBJ010142104">
    <property type="protein sequence ID" value="CAF4767779.1"/>
    <property type="molecule type" value="Genomic_DNA"/>
</dbReference>
<dbReference type="EMBL" id="CAJOBJ010148052">
    <property type="protein sequence ID" value="CAF4792959.1"/>
    <property type="molecule type" value="Genomic_DNA"/>
</dbReference>
<evidence type="ECO:0000313" key="2">
    <source>
        <dbReference type="EMBL" id="CAF4678659.1"/>
    </source>
</evidence>
<feature type="compositionally biased region" description="Basic and acidic residues" evidence="1">
    <location>
        <begin position="29"/>
        <end position="45"/>
    </location>
</feature>
<organism evidence="4 5">
    <name type="scientific">Rotaria magnacalcarata</name>
    <dbReference type="NCBI Taxonomy" id="392030"/>
    <lineage>
        <taxon>Eukaryota</taxon>
        <taxon>Metazoa</taxon>
        <taxon>Spiralia</taxon>
        <taxon>Gnathifera</taxon>
        <taxon>Rotifera</taxon>
        <taxon>Eurotatoria</taxon>
        <taxon>Bdelloidea</taxon>
        <taxon>Philodinida</taxon>
        <taxon>Philodinidae</taxon>
        <taxon>Rotaria</taxon>
    </lineage>
</organism>
<dbReference type="Proteomes" id="UP000681967">
    <property type="component" value="Unassembled WGS sequence"/>
</dbReference>
<evidence type="ECO:0000313" key="3">
    <source>
        <dbReference type="EMBL" id="CAF4767779.1"/>
    </source>
</evidence>